<feature type="transmembrane region" description="Helical" evidence="6">
    <location>
        <begin position="314"/>
        <end position="332"/>
    </location>
</feature>
<keyword evidence="2" id="KW-0813">Transport</keyword>
<gene>
    <name evidence="8" type="ORF">GCM10017786_46740</name>
</gene>
<feature type="transmembrane region" description="Helical" evidence="6">
    <location>
        <begin position="373"/>
        <end position="394"/>
    </location>
</feature>
<dbReference type="InterPro" id="IPR036259">
    <property type="entry name" value="MFS_trans_sf"/>
</dbReference>
<reference evidence="9" key="1">
    <citation type="journal article" date="2019" name="Int. J. Syst. Evol. Microbiol.">
        <title>The Global Catalogue of Microorganisms (GCM) 10K type strain sequencing project: providing services to taxonomists for standard genome sequencing and annotation.</title>
        <authorList>
            <consortium name="The Broad Institute Genomics Platform"/>
            <consortium name="The Broad Institute Genome Sequencing Center for Infectious Disease"/>
            <person name="Wu L."/>
            <person name="Ma J."/>
        </authorList>
    </citation>
    <scope>NUCLEOTIDE SEQUENCE [LARGE SCALE GENOMIC DNA]</scope>
    <source>
        <strain evidence="9">CGMCC 4.7677</strain>
    </source>
</reference>
<dbReference type="CDD" id="cd17319">
    <property type="entry name" value="MFS_ExuT_GudP_like"/>
    <property type="match status" value="1"/>
</dbReference>
<feature type="transmembrane region" description="Helical" evidence="6">
    <location>
        <begin position="150"/>
        <end position="171"/>
    </location>
</feature>
<dbReference type="RefSeq" id="WP_191246755.1">
    <property type="nucleotide sequence ID" value="NZ_BNAU01000005.1"/>
</dbReference>
<dbReference type="PANTHER" id="PTHR43791:SF100">
    <property type="entry name" value="SUGAR TRANSPORTER"/>
    <property type="match status" value="1"/>
</dbReference>
<feature type="transmembrane region" description="Helical" evidence="6">
    <location>
        <begin position="115"/>
        <end position="138"/>
    </location>
</feature>
<feature type="transmembrane region" description="Helical" evidence="6">
    <location>
        <begin position="63"/>
        <end position="84"/>
    </location>
</feature>
<organism evidence="8 9">
    <name type="scientific">Amycolatopsis deserti</name>
    <dbReference type="NCBI Taxonomy" id="185696"/>
    <lineage>
        <taxon>Bacteria</taxon>
        <taxon>Bacillati</taxon>
        <taxon>Actinomycetota</taxon>
        <taxon>Actinomycetes</taxon>
        <taxon>Pseudonocardiales</taxon>
        <taxon>Pseudonocardiaceae</taxon>
        <taxon>Amycolatopsis</taxon>
    </lineage>
</organism>
<feature type="transmembrane region" description="Helical" evidence="6">
    <location>
        <begin position="282"/>
        <end position="302"/>
    </location>
</feature>
<feature type="transmembrane region" description="Helical" evidence="6">
    <location>
        <begin position="406"/>
        <end position="426"/>
    </location>
</feature>
<comment type="caution">
    <text evidence="8">The sequence shown here is derived from an EMBL/GenBank/DDBJ whole genome shotgun (WGS) entry which is preliminary data.</text>
</comment>
<dbReference type="PROSITE" id="PS50850">
    <property type="entry name" value="MFS"/>
    <property type="match status" value="1"/>
</dbReference>
<accession>A0ABQ3J7P0</accession>
<sequence>MESPPATSTTGTAAQLGRQRWLRLIPIVFVTYSLAYLDRSNFSIAAAGGMSEDLGITSSTSGLIAASFFAGYFLLQVPGVLYADRRSVRDLIFWSVLAWGALATLQGLLSSVPLLIVVRFLLGAVEAAVLPALVVLLARWFTKAERGRANAFLILGNPVTVMWLSAASGYLIEATSWRGMFIIEGVPALIWAFYFRAQVRDRPADATWLAPAEREAVDAAIANEQAELATTTETTGRHPLIDALRTPAVLVLSAQYLLWSVGVYGFVFWLPSIVKAGSSAGIGATGLLSAVPYAFAVVAMLLNSRSSDRSRRRIRYVWPWLLAGAVTFYGSYLAGHDAFWLSFPLLVLAGIAMYAPYGPFFAMIPELLPRRTAGVAVALVNAAGALGGFLGTYLVGWLRTATGTDAAAFLMLAGTMAASALVLLAVRTPKRKVA</sequence>
<comment type="subcellular location">
    <subcellularLocation>
        <location evidence="1">Cell membrane</location>
        <topology evidence="1">Multi-pass membrane protein</topology>
    </subcellularLocation>
</comment>
<dbReference type="InterPro" id="IPR020846">
    <property type="entry name" value="MFS_dom"/>
</dbReference>
<feature type="transmembrane region" description="Helical" evidence="6">
    <location>
        <begin position="21"/>
        <end position="37"/>
    </location>
</feature>
<evidence type="ECO:0000256" key="2">
    <source>
        <dbReference type="ARBA" id="ARBA00022448"/>
    </source>
</evidence>
<dbReference type="SUPFAM" id="SSF103473">
    <property type="entry name" value="MFS general substrate transporter"/>
    <property type="match status" value="1"/>
</dbReference>
<evidence type="ECO:0000313" key="9">
    <source>
        <dbReference type="Proteomes" id="UP000605897"/>
    </source>
</evidence>
<evidence type="ECO:0000259" key="7">
    <source>
        <dbReference type="PROSITE" id="PS50850"/>
    </source>
</evidence>
<feature type="transmembrane region" description="Helical" evidence="6">
    <location>
        <begin position="247"/>
        <end position="270"/>
    </location>
</feature>
<keyword evidence="5 6" id="KW-0472">Membrane</keyword>
<evidence type="ECO:0000256" key="5">
    <source>
        <dbReference type="ARBA" id="ARBA00023136"/>
    </source>
</evidence>
<evidence type="ECO:0000256" key="4">
    <source>
        <dbReference type="ARBA" id="ARBA00022989"/>
    </source>
</evidence>
<evidence type="ECO:0000313" key="8">
    <source>
        <dbReference type="EMBL" id="GHF07715.1"/>
    </source>
</evidence>
<dbReference type="PANTHER" id="PTHR43791">
    <property type="entry name" value="PERMEASE-RELATED"/>
    <property type="match status" value="1"/>
</dbReference>
<proteinExistence type="predicted"/>
<evidence type="ECO:0000256" key="6">
    <source>
        <dbReference type="SAM" id="Phobius"/>
    </source>
</evidence>
<keyword evidence="3 6" id="KW-0812">Transmembrane</keyword>
<keyword evidence="4 6" id="KW-1133">Transmembrane helix</keyword>
<dbReference type="Gene3D" id="1.20.1250.20">
    <property type="entry name" value="MFS general substrate transporter like domains"/>
    <property type="match status" value="2"/>
</dbReference>
<dbReference type="PIRSF" id="PIRSF002808">
    <property type="entry name" value="Hexose_phosphate_transp"/>
    <property type="match status" value="1"/>
</dbReference>
<evidence type="ECO:0000256" key="1">
    <source>
        <dbReference type="ARBA" id="ARBA00004651"/>
    </source>
</evidence>
<dbReference type="EMBL" id="BNAU01000005">
    <property type="protein sequence ID" value="GHF07715.1"/>
    <property type="molecule type" value="Genomic_DNA"/>
</dbReference>
<feature type="transmembrane region" description="Helical" evidence="6">
    <location>
        <begin position="338"/>
        <end position="361"/>
    </location>
</feature>
<keyword evidence="9" id="KW-1185">Reference proteome</keyword>
<name>A0ABQ3J7P0_9PSEU</name>
<feature type="transmembrane region" description="Helical" evidence="6">
    <location>
        <begin position="91"/>
        <end position="109"/>
    </location>
</feature>
<dbReference type="Proteomes" id="UP000605897">
    <property type="component" value="Unassembled WGS sequence"/>
</dbReference>
<protein>
    <submittedName>
        <fullName evidence="8">MFS transporter</fullName>
    </submittedName>
</protein>
<dbReference type="InterPro" id="IPR000849">
    <property type="entry name" value="Sugar_P_transporter"/>
</dbReference>
<dbReference type="Pfam" id="PF07690">
    <property type="entry name" value="MFS_1"/>
    <property type="match status" value="1"/>
</dbReference>
<feature type="domain" description="Major facilitator superfamily (MFS) profile" evidence="7">
    <location>
        <begin position="24"/>
        <end position="431"/>
    </location>
</feature>
<evidence type="ECO:0000256" key="3">
    <source>
        <dbReference type="ARBA" id="ARBA00022692"/>
    </source>
</evidence>
<dbReference type="InterPro" id="IPR011701">
    <property type="entry name" value="MFS"/>
</dbReference>
<feature type="transmembrane region" description="Helical" evidence="6">
    <location>
        <begin position="177"/>
        <end position="195"/>
    </location>
</feature>